<dbReference type="EMBL" id="CNGE01001216">
    <property type="protein sequence ID" value="CKT86821.1"/>
    <property type="molecule type" value="Genomic_DNA"/>
</dbReference>
<name>A0A655AT33_MYCTX</name>
<evidence type="ECO:0000256" key="1">
    <source>
        <dbReference type="SAM" id="MobiDB-lite"/>
    </source>
</evidence>
<dbReference type="Proteomes" id="UP000048948">
    <property type="component" value="Unassembled WGS sequence"/>
</dbReference>
<protein>
    <submittedName>
        <fullName evidence="2">Uncharacterized protein</fullName>
    </submittedName>
</protein>
<reference evidence="2 3" key="1">
    <citation type="submission" date="2015-03" db="EMBL/GenBank/DDBJ databases">
        <authorList>
            <consortium name="Pathogen Informatics"/>
        </authorList>
    </citation>
    <scope>NUCLEOTIDE SEQUENCE [LARGE SCALE GENOMIC DNA]</scope>
    <source>
        <strain evidence="2 3">Bir 172</strain>
    </source>
</reference>
<feature type="compositionally biased region" description="Basic and acidic residues" evidence="1">
    <location>
        <begin position="12"/>
        <end position="22"/>
    </location>
</feature>
<feature type="compositionally biased region" description="Polar residues" evidence="1">
    <location>
        <begin position="82"/>
        <end position="98"/>
    </location>
</feature>
<dbReference type="AlphaFoldDB" id="A0A655AT33"/>
<evidence type="ECO:0000313" key="2">
    <source>
        <dbReference type="EMBL" id="CKT86821.1"/>
    </source>
</evidence>
<feature type="region of interest" description="Disordered" evidence="1">
    <location>
        <begin position="1"/>
        <end position="45"/>
    </location>
</feature>
<gene>
    <name evidence="2" type="ORF">ERS027646_04226</name>
</gene>
<evidence type="ECO:0000313" key="3">
    <source>
        <dbReference type="Proteomes" id="UP000048948"/>
    </source>
</evidence>
<accession>A0A655AT33</accession>
<feature type="region of interest" description="Disordered" evidence="1">
    <location>
        <begin position="67"/>
        <end position="98"/>
    </location>
</feature>
<organism evidence="2 3">
    <name type="scientific">Mycobacterium tuberculosis</name>
    <dbReference type="NCBI Taxonomy" id="1773"/>
    <lineage>
        <taxon>Bacteria</taxon>
        <taxon>Bacillati</taxon>
        <taxon>Actinomycetota</taxon>
        <taxon>Actinomycetes</taxon>
        <taxon>Mycobacteriales</taxon>
        <taxon>Mycobacteriaceae</taxon>
        <taxon>Mycobacterium</taxon>
        <taxon>Mycobacterium tuberculosis complex</taxon>
    </lineage>
</organism>
<sequence>MQPLADTSGGKRIREQEDEVTKLRQPVVPLRADVAGPPPAYRPIGHLYDRGDVDLGDAEGFQGIDDLAGLDRPVQGDRHRGSSATSGSTTVNATAYRP</sequence>
<proteinExistence type="predicted"/>